<feature type="region of interest" description="Disordered" evidence="1">
    <location>
        <begin position="1"/>
        <end position="53"/>
    </location>
</feature>
<organism evidence="3 4">
    <name type="scientific">Streptomyces globisporus</name>
    <dbReference type="NCBI Taxonomy" id="1908"/>
    <lineage>
        <taxon>Bacteria</taxon>
        <taxon>Bacillati</taxon>
        <taxon>Actinomycetota</taxon>
        <taxon>Actinomycetes</taxon>
        <taxon>Kitasatosporales</taxon>
        <taxon>Streptomycetaceae</taxon>
        <taxon>Streptomyces</taxon>
    </lineage>
</organism>
<evidence type="ECO:0000313" key="3">
    <source>
        <dbReference type="EMBL" id="CAH9417943.1"/>
    </source>
</evidence>
<sequence length="277" mass="27539">MTRAEAVLCGAPRSGRRAGRGAARAENVRVSSAPPALPPSPPSASGASRDGDAPSRGDAALLLLSAASGAADAFVFLCVGQVFAGVMTGNLVLLGASAAGAGEDGVALKVVVALAAYFCGVAGGALMAGRGFRVPALLWVEVVLLGAAAVLWGLELVTSYGERLGLLALVAVAMGVQGRVRVTPTNYFTGTLTSLAGRVALRELRGGDGWVLGRLVAVVAGAAVAALAERWWSPGAALGAVVMAAGALVLETVPARGRFRPGKGKPRPDRGNPAGAA</sequence>
<accession>A0ABM9H2W9</accession>
<dbReference type="PANTHER" id="PTHR37314:SF4">
    <property type="entry name" value="UPF0700 TRANSMEMBRANE PROTEIN YOAK"/>
    <property type="match status" value="1"/>
</dbReference>
<name>A0ABM9H2W9_STRGL</name>
<keyword evidence="2" id="KW-1133">Transmembrane helix</keyword>
<feature type="region of interest" description="Disordered" evidence="1">
    <location>
        <begin position="258"/>
        <end position="277"/>
    </location>
</feature>
<evidence type="ECO:0000313" key="4">
    <source>
        <dbReference type="Proteomes" id="UP001154015"/>
    </source>
</evidence>
<feature type="transmembrane region" description="Helical" evidence="2">
    <location>
        <begin position="160"/>
        <end position="176"/>
    </location>
</feature>
<reference evidence="3" key="1">
    <citation type="submission" date="2022-03" db="EMBL/GenBank/DDBJ databases">
        <authorList>
            <person name="Leyn A S."/>
        </authorList>
    </citation>
    <scope>NUCLEOTIDE SEQUENCE</scope>
    <source>
        <strain evidence="3">Streptomyces globisporus 4-3</strain>
    </source>
</reference>
<evidence type="ECO:0000256" key="1">
    <source>
        <dbReference type="SAM" id="MobiDB-lite"/>
    </source>
</evidence>
<comment type="caution">
    <text evidence="3">The sequence shown here is derived from an EMBL/GenBank/DDBJ whole genome shotgun (WGS) entry which is preliminary data.</text>
</comment>
<gene>
    <name evidence="3" type="ORF">SGL43_04991</name>
</gene>
<feature type="transmembrane region" description="Helical" evidence="2">
    <location>
        <begin position="234"/>
        <end position="253"/>
    </location>
</feature>
<dbReference type="Proteomes" id="UP001154015">
    <property type="component" value="Unassembled WGS sequence"/>
</dbReference>
<evidence type="ECO:0008006" key="5">
    <source>
        <dbReference type="Google" id="ProtNLM"/>
    </source>
</evidence>
<keyword evidence="2" id="KW-0812">Transmembrane</keyword>
<dbReference type="PANTHER" id="PTHR37314">
    <property type="entry name" value="SLR0142 PROTEIN"/>
    <property type="match status" value="1"/>
</dbReference>
<protein>
    <recommendedName>
        <fullName evidence="5">DUF1275 domain-containing protein</fullName>
    </recommendedName>
</protein>
<feature type="transmembrane region" description="Helical" evidence="2">
    <location>
        <begin position="211"/>
        <end position="228"/>
    </location>
</feature>
<keyword evidence="2" id="KW-0472">Membrane</keyword>
<feature type="transmembrane region" description="Helical" evidence="2">
    <location>
        <begin position="136"/>
        <end position="154"/>
    </location>
</feature>
<dbReference type="Pfam" id="PF06912">
    <property type="entry name" value="DUF1275"/>
    <property type="match status" value="1"/>
</dbReference>
<proteinExistence type="predicted"/>
<feature type="transmembrane region" description="Helical" evidence="2">
    <location>
        <begin position="106"/>
        <end position="129"/>
    </location>
</feature>
<dbReference type="EMBL" id="CAKXYP010000015">
    <property type="protein sequence ID" value="CAH9417943.1"/>
    <property type="molecule type" value="Genomic_DNA"/>
</dbReference>
<evidence type="ECO:0000256" key="2">
    <source>
        <dbReference type="SAM" id="Phobius"/>
    </source>
</evidence>
<dbReference type="InterPro" id="IPR010699">
    <property type="entry name" value="DUF1275"/>
</dbReference>
<keyword evidence="4" id="KW-1185">Reference proteome</keyword>
<feature type="transmembrane region" description="Helical" evidence="2">
    <location>
        <begin position="59"/>
        <end position="86"/>
    </location>
</feature>